<name>N1PMW9_DOTSN</name>
<sequence length="219" mass="24315">MRTKLPPQVDYVGSGQAKAEHVNCHDARNAEHWVDVVEAASDESSEDCSAQNKHLIWKDRVTHATLCWCGDIDLKDFPAIRDQERNLPRHLAQYTEGDGSGALVESPGSQSPLQDESEHCARLTALDLVVTLVWNADESNLSNGTSSEVRLLVISELQRGTTYTSVRSGPSQDTVELAKRNDSQDLGCTISEDRIKGVRERTHRIAHVTILLPEDTTRF</sequence>
<proteinExistence type="predicted"/>
<dbReference type="AlphaFoldDB" id="N1PMW9"/>
<gene>
    <name evidence="1" type="ORF">DOTSEDRAFT_34318</name>
</gene>
<dbReference type="HOGENOM" id="CLU_1261481_0_0_1"/>
<accession>N1PMW9</accession>
<protein>
    <submittedName>
        <fullName evidence="1">Uncharacterized protein</fullName>
    </submittedName>
</protein>
<keyword evidence="2" id="KW-1185">Reference proteome</keyword>
<evidence type="ECO:0000313" key="2">
    <source>
        <dbReference type="Proteomes" id="UP000016933"/>
    </source>
</evidence>
<reference evidence="2" key="1">
    <citation type="journal article" date="2012" name="PLoS Genet.">
        <title>The genomes of the fungal plant pathogens Cladosporium fulvum and Dothistroma septosporum reveal adaptation to different hosts and lifestyles but also signatures of common ancestry.</title>
        <authorList>
            <person name="de Wit P.J.G.M."/>
            <person name="van der Burgt A."/>
            <person name="Oekmen B."/>
            <person name="Stergiopoulos I."/>
            <person name="Abd-Elsalam K.A."/>
            <person name="Aerts A.L."/>
            <person name="Bahkali A.H."/>
            <person name="Beenen H.G."/>
            <person name="Chettri P."/>
            <person name="Cox M.P."/>
            <person name="Datema E."/>
            <person name="de Vries R.P."/>
            <person name="Dhillon B."/>
            <person name="Ganley A.R."/>
            <person name="Griffiths S.A."/>
            <person name="Guo Y."/>
            <person name="Hamelin R.C."/>
            <person name="Henrissat B."/>
            <person name="Kabir M.S."/>
            <person name="Jashni M.K."/>
            <person name="Kema G."/>
            <person name="Klaubauf S."/>
            <person name="Lapidus A."/>
            <person name="Levasseur A."/>
            <person name="Lindquist E."/>
            <person name="Mehrabi R."/>
            <person name="Ohm R.A."/>
            <person name="Owen T.J."/>
            <person name="Salamov A."/>
            <person name="Schwelm A."/>
            <person name="Schijlen E."/>
            <person name="Sun H."/>
            <person name="van den Burg H.A."/>
            <person name="van Ham R.C.H.J."/>
            <person name="Zhang S."/>
            <person name="Goodwin S.B."/>
            <person name="Grigoriev I.V."/>
            <person name="Collemare J."/>
            <person name="Bradshaw R.E."/>
        </authorList>
    </citation>
    <scope>NUCLEOTIDE SEQUENCE [LARGE SCALE GENOMIC DNA]</scope>
    <source>
        <strain evidence="2">NZE10 / CBS 128990</strain>
    </source>
</reference>
<evidence type="ECO:0000313" key="1">
    <source>
        <dbReference type="EMBL" id="EME43730.1"/>
    </source>
</evidence>
<dbReference type="Proteomes" id="UP000016933">
    <property type="component" value="Unassembled WGS sequence"/>
</dbReference>
<organism evidence="1 2">
    <name type="scientific">Dothistroma septosporum (strain NZE10 / CBS 128990)</name>
    <name type="common">Red band needle blight fungus</name>
    <name type="synonym">Mycosphaerella pini</name>
    <dbReference type="NCBI Taxonomy" id="675120"/>
    <lineage>
        <taxon>Eukaryota</taxon>
        <taxon>Fungi</taxon>
        <taxon>Dikarya</taxon>
        <taxon>Ascomycota</taxon>
        <taxon>Pezizomycotina</taxon>
        <taxon>Dothideomycetes</taxon>
        <taxon>Dothideomycetidae</taxon>
        <taxon>Mycosphaerellales</taxon>
        <taxon>Mycosphaerellaceae</taxon>
        <taxon>Dothistroma</taxon>
    </lineage>
</organism>
<dbReference type="EMBL" id="KB446539">
    <property type="protein sequence ID" value="EME43730.1"/>
    <property type="molecule type" value="Genomic_DNA"/>
</dbReference>
<reference evidence="1 2" key="2">
    <citation type="journal article" date="2012" name="PLoS Pathog.">
        <title>Diverse lifestyles and strategies of plant pathogenesis encoded in the genomes of eighteen Dothideomycetes fungi.</title>
        <authorList>
            <person name="Ohm R.A."/>
            <person name="Feau N."/>
            <person name="Henrissat B."/>
            <person name="Schoch C.L."/>
            <person name="Horwitz B.A."/>
            <person name="Barry K.W."/>
            <person name="Condon B.J."/>
            <person name="Copeland A.C."/>
            <person name="Dhillon B."/>
            <person name="Glaser F."/>
            <person name="Hesse C.N."/>
            <person name="Kosti I."/>
            <person name="LaButti K."/>
            <person name="Lindquist E.A."/>
            <person name="Lucas S."/>
            <person name="Salamov A.A."/>
            <person name="Bradshaw R.E."/>
            <person name="Ciuffetti L."/>
            <person name="Hamelin R.C."/>
            <person name="Kema G.H.J."/>
            <person name="Lawrence C."/>
            <person name="Scott J.A."/>
            <person name="Spatafora J.W."/>
            <person name="Turgeon B.G."/>
            <person name="de Wit P.J.G.M."/>
            <person name="Zhong S."/>
            <person name="Goodwin S.B."/>
            <person name="Grigoriev I.V."/>
        </authorList>
    </citation>
    <scope>NUCLEOTIDE SEQUENCE [LARGE SCALE GENOMIC DNA]</scope>
    <source>
        <strain evidence="2">NZE10 / CBS 128990</strain>
    </source>
</reference>